<evidence type="ECO:0000313" key="1">
    <source>
        <dbReference type="EMBL" id="PZN81595.1"/>
    </source>
</evidence>
<comment type="caution">
    <text evidence="1">The sequence shown here is derived from an EMBL/GenBank/DDBJ whole genome shotgun (WGS) entry which is preliminary data.</text>
</comment>
<dbReference type="Proteomes" id="UP000249396">
    <property type="component" value="Unassembled WGS sequence"/>
</dbReference>
<gene>
    <name evidence="1" type="ORF">DM484_08155</name>
</gene>
<protein>
    <submittedName>
        <fullName evidence="1">Uncharacterized protein</fullName>
    </submittedName>
</protein>
<accession>A0A2W4RBZ3</accession>
<evidence type="ECO:0000313" key="2">
    <source>
        <dbReference type="Proteomes" id="UP000249396"/>
    </source>
</evidence>
<dbReference type="AlphaFoldDB" id="A0A2W4RBZ3"/>
<organism evidence="1 2">
    <name type="scientific">Candidatus Methylumidiphilus alinenensis</name>
    <dbReference type="NCBI Taxonomy" id="2202197"/>
    <lineage>
        <taxon>Bacteria</taxon>
        <taxon>Pseudomonadati</taxon>
        <taxon>Pseudomonadota</taxon>
        <taxon>Gammaproteobacteria</taxon>
        <taxon>Methylococcales</taxon>
        <taxon>Candidatus Methylumidiphilus</taxon>
    </lineage>
</organism>
<reference evidence="1 2" key="1">
    <citation type="journal article" date="2018" name="Aquat. Microb. Ecol.">
        <title>Gammaproteobacterial methanotrophs dominate.</title>
        <authorList>
            <person name="Rissanen A.J."/>
            <person name="Saarenheimo J."/>
            <person name="Tiirola M."/>
            <person name="Peura S."/>
            <person name="Aalto S.L."/>
            <person name="Karvinen A."/>
            <person name="Nykanen H."/>
        </authorList>
    </citation>
    <scope>NUCLEOTIDE SEQUENCE [LARGE SCALE GENOMIC DNA]</scope>
    <source>
        <strain evidence="1">AMbin10</strain>
    </source>
</reference>
<sequence length="283" mass="31789">MNRLEFSIPPFLSVAWVSEEALKHWQPIFKQLNQALIDTTLSGVAQGVWNSRRIRIPGAAVMKLPETAKALGLAVRSTQTGLPGEKGPVFHDVVIQLRHTSQPGDTAGIPDCCVARHNEMQGNARQESIWESAEATPGRKFDTDTITLHGGYVHGAVWHKLLVNPFSYPLCHLYCPTTLRLTTEHLEWMRAESHAGLADIWADMAHWPAEWNASHGICEMRTPVVKLAYETDATDRPFRVRFDGTAWPTHGAFGLDFPYRSPERKRMTDSQSFKNGVDLLRNL</sequence>
<proteinExistence type="predicted"/>
<dbReference type="EMBL" id="QJPH01000263">
    <property type="protein sequence ID" value="PZN81595.1"/>
    <property type="molecule type" value="Genomic_DNA"/>
</dbReference>
<name>A0A2W4RBZ3_9GAMM</name>